<evidence type="ECO:0000256" key="2">
    <source>
        <dbReference type="SAM" id="SignalP"/>
    </source>
</evidence>
<reference evidence="5" key="1">
    <citation type="submission" date="2025-04" db="UniProtKB">
        <authorList>
            <consortium name="RefSeq"/>
        </authorList>
    </citation>
    <scope>IDENTIFICATION</scope>
    <source>
        <tissue evidence="5">Whole insect</tissue>
    </source>
</reference>
<protein>
    <submittedName>
        <fullName evidence="5">Uncharacterized protein LOC114332309 isoform X1</fullName>
    </submittedName>
</protein>
<dbReference type="EnsemblMetazoa" id="XM_028282095.2">
    <property type="protein sequence ID" value="XP_028137896.1"/>
    <property type="gene ID" value="LOC114332309"/>
</dbReference>
<keyword evidence="1" id="KW-1133">Transmembrane helix</keyword>
<feature type="transmembrane region" description="Helical" evidence="1">
    <location>
        <begin position="332"/>
        <end position="353"/>
    </location>
</feature>
<evidence type="ECO:0000313" key="3">
    <source>
        <dbReference type="EnsemblMetazoa" id="XP_028137896.1"/>
    </source>
</evidence>
<evidence type="ECO:0000256" key="1">
    <source>
        <dbReference type="SAM" id="Phobius"/>
    </source>
</evidence>
<reference evidence="3" key="2">
    <citation type="submission" date="2025-05" db="UniProtKB">
        <authorList>
            <consortium name="EnsemblMetazoa"/>
        </authorList>
    </citation>
    <scope>IDENTIFICATION</scope>
</reference>
<evidence type="ECO:0000313" key="4">
    <source>
        <dbReference type="Proteomes" id="UP001652700"/>
    </source>
</evidence>
<accession>A0A6P7FNZ9</accession>
<proteinExistence type="predicted"/>
<name>A0A6P7FNZ9_DIAVI</name>
<organism evidence="5">
    <name type="scientific">Diabrotica virgifera virgifera</name>
    <name type="common">western corn rootworm</name>
    <dbReference type="NCBI Taxonomy" id="50390"/>
    <lineage>
        <taxon>Eukaryota</taxon>
        <taxon>Metazoa</taxon>
        <taxon>Ecdysozoa</taxon>
        <taxon>Arthropoda</taxon>
        <taxon>Hexapoda</taxon>
        <taxon>Insecta</taxon>
        <taxon>Pterygota</taxon>
        <taxon>Neoptera</taxon>
        <taxon>Endopterygota</taxon>
        <taxon>Coleoptera</taxon>
        <taxon>Polyphaga</taxon>
        <taxon>Cucujiformia</taxon>
        <taxon>Chrysomeloidea</taxon>
        <taxon>Chrysomelidae</taxon>
        <taxon>Galerucinae</taxon>
        <taxon>Diabroticina</taxon>
        <taxon>Diabroticites</taxon>
        <taxon>Diabrotica</taxon>
    </lineage>
</organism>
<gene>
    <name evidence="5" type="primary">LOC114332309</name>
</gene>
<sequence length="451" mass="52646">MFLPIELLVIVSLISPILCDCSRTIGDGNWTVIISTYRAYGIGDKYNSLLNVTGGIPTQCEYATGCNININTINSVNDEYFKEELKKIVRSYLKDYKEESTTITYLPVNEKIYPVPINYDEEIKKDALSTYCQYKSDCNINIDRVMNLKREFYQETFKKIVQWHLRKYQLDHTVVTYLPFHEKIYPLLLSDEEFQKGFFINKTYDIIYLWNTDMLVFCYDSAAIESVLNTKKSTHYVTFWIRGWSITLQRHEEKMWSSWKTNQDYVFLDNGTQCGESMPFSKLASLITPDLPDASPGCDANPENFEWSELNTKRYNGSVVSESPIEPSEPSVFAIISMVFCGIGFLIILFFIWKRLRSYSFYLQCCRKAEQEPDPRQSSFVKPIIKNDLLSTLDVRPLEVHKYYDVGNIKVKYYDLQGNRIRVQVNEQNPFTPQYDYAYGHAIRPNISETK</sequence>
<feature type="chain" id="PRO_5028036310" evidence="2">
    <location>
        <begin position="20"/>
        <end position="451"/>
    </location>
</feature>
<dbReference type="AlphaFoldDB" id="A0A6P7FNZ9"/>
<dbReference type="InParanoid" id="A0A6P7FNZ9"/>
<feature type="signal peptide" evidence="2">
    <location>
        <begin position="1"/>
        <end position="19"/>
    </location>
</feature>
<dbReference type="GeneID" id="114332309"/>
<keyword evidence="1" id="KW-0472">Membrane</keyword>
<dbReference type="KEGG" id="dvv:114332309"/>
<dbReference type="Proteomes" id="UP001652700">
    <property type="component" value="Unplaced"/>
</dbReference>
<keyword evidence="1" id="KW-0812">Transmembrane</keyword>
<dbReference type="RefSeq" id="XP_028137896.1">
    <property type="nucleotide sequence ID" value="XM_028282095.1"/>
</dbReference>
<keyword evidence="4" id="KW-1185">Reference proteome</keyword>
<keyword evidence="2" id="KW-0732">Signal</keyword>
<evidence type="ECO:0000313" key="5">
    <source>
        <dbReference type="RefSeq" id="XP_028137896.1"/>
    </source>
</evidence>